<name>A0A1M5LYM8_9GAMM</name>
<dbReference type="Gene3D" id="3.90.226.10">
    <property type="entry name" value="2-enoyl-CoA Hydratase, Chain A, domain 1"/>
    <property type="match status" value="1"/>
</dbReference>
<gene>
    <name evidence="2" type="ORF">SAMN04488068_1167</name>
</gene>
<dbReference type="PANTHER" id="PTHR43802">
    <property type="entry name" value="ENOYL-COA HYDRATASE"/>
    <property type="match status" value="1"/>
</dbReference>
<dbReference type="SUPFAM" id="SSF52096">
    <property type="entry name" value="ClpP/crotonase"/>
    <property type="match status" value="1"/>
</dbReference>
<sequence>MALAELQIDTATGVATIRVNRPEVLNAIDVPTAQAIRDAVLPLDGDARVRCIVLCGAGRAFIAGGDLARFADDFDRAPEVLDGLLDALHPAILTLRRHRAPVLASVHGAVAGAGLSLMAACDLAVAAQGTRFLVAYDRIGASPDCGGTWFLPRVLGERRAAQFMYLSQGWDAETAERYGLVNEVVAADALAARTQQLAQQIASGPTSAFGAYKRLSRQGLDDDGLAAHLEQEREAWRAATHTQDFREGVSAFLAKRPARFTGN</sequence>
<dbReference type="PANTHER" id="PTHR43802:SF1">
    <property type="entry name" value="IP11341P-RELATED"/>
    <property type="match status" value="1"/>
</dbReference>
<dbReference type="STRING" id="490188.SAMN04488068_1167"/>
<evidence type="ECO:0000313" key="2">
    <source>
        <dbReference type="EMBL" id="SHG70106.1"/>
    </source>
</evidence>
<dbReference type="Proteomes" id="UP000199758">
    <property type="component" value="Unassembled WGS sequence"/>
</dbReference>
<evidence type="ECO:0000256" key="1">
    <source>
        <dbReference type="ARBA" id="ARBA00005254"/>
    </source>
</evidence>
<accession>A0A1M5LYM8</accession>
<dbReference type="GO" id="GO:0003824">
    <property type="term" value="F:catalytic activity"/>
    <property type="evidence" value="ECO:0007669"/>
    <property type="project" value="UniProtKB-ARBA"/>
</dbReference>
<protein>
    <submittedName>
        <fullName evidence="2">Short chain enoyl-CoA hydratase /Enoyl-CoA hydratase</fullName>
    </submittedName>
</protein>
<keyword evidence="3" id="KW-1185">Reference proteome</keyword>
<proteinExistence type="inferred from homology"/>
<dbReference type="InterPro" id="IPR014748">
    <property type="entry name" value="Enoyl-CoA_hydra_C"/>
</dbReference>
<dbReference type="CDD" id="cd06558">
    <property type="entry name" value="crotonase-like"/>
    <property type="match status" value="1"/>
</dbReference>
<evidence type="ECO:0000313" key="3">
    <source>
        <dbReference type="Proteomes" id="UP000199758"/>
    </source>
</evidence>
<organism evidence="2 3">
    <name type="scientific">Hydrocarboniphaga daqingensis</name>
    <dbReference type="NCBI Taxonomy" id="490188"/>
    <lineage>
        <taxon>Bacteria</taxon>
        <taxon>Pseudomonadati</taxon>
        <taxon>Pseudomonadota</taxon>
        <taxon>Gammaproteobacteria</taxon>
        <taxon>Nevskiales</taxon>
        <taxon>Nevskiaceae</taxon>
        <taxon>Hydrocarboniphaga</taxon>
    </lineage>
</organism>
<dbReference type="OrthoDB" id="9777711at2"/>
<dbReference type="Gene3D" id="1.10.12.10">
    <property type="entry name" value="Lyase 2-enoyl-coa Hydratase, Chain A, domain 2"/>
    <property type="match status" value="1"/>
</dbReference>
<dbReference type="InterPro" id="IPR001753">
    <property type="entry name" value="Enoyl-CoA_hydra/iso"/>
</dbReference>
<dbReference type="AlphaFoldDB" id="A0A1M5LYM8"/>
<dbReference type="InterPro" id="IPR029045">
    <property type="entry name" value="ClpP/crotonase-like_dom_sf"/>
</dbReference>
<dbReference type="Pfam" id="PF00378">
    <property type="entry name" value="ECH_1"/>
    <property type="match status" value="1"/>
</dbReference>
<dbReference type="RefSeq" id="WP_072895176.1">
    <property type="nucleotide sequence ID" value="NZ_FQWZ01000002.1"/>
</dbReference>
<reference evidence="2 3" key="1">
    <citation type="submission" date="2016-11" db="EMBL/GenBank/DDBJ databases">
        <authorList>
            <person name="Jaros S."/>
            <person name="Januszkiewicz K."/>
            <person name="Wedrychowicz H."/>
        </authorList>
    </citation>
    <scope>NUCLEOTIDE SEQUENCE [LARGE SCALE GENOMIC DNA]</scope>
    <source>
        <strain evidence="2 3">CGMCC 1.7049</strain>
    </source>
</reference>
<comment type="similarity">
    <text evidence="1">Belongs to the enoyl-CoA hydratase/isomerase family.</text>
</comment>
<dbReference type="EMBL" id="FQWZ01000002">
    <property type="protein sequence ID" value="SHG70106.1"/>
    <property type="molecule type" value="Genomic_DNA"/>
</dbReference>